<gene>
    <name evidence="3" type="ORF">SAMN05421779_11052</name>
</gene>
<dbReference type="InterPro" id="IPR025644">
    <property type="entry name" value="DUF4344"/>
</dbReference>
<protein>
    <submittedName>
        <fullName evidence="3">Putative metallopeptidase</fullName>
    </submittedName>
</protein>
<accession>A0A1N7Q5B6</accession>
<feature type="signal peptide" evidence="2">
    <location>
        <begin position="1"/>
        <end position="27"/>
    </location>
</feature>
<feature type="region of interest" description="Disordered" evidence="1">
    <location>
        <begin position="270"/>
        <end position="323"/>
    </location>
</feature>
<evidence type="ECO:0000313" key="4">
    <source>
        <dbReference type="Proteomes" id="UP000185678"/>
    </source>
</evidence>
<sequence length="323" mass="34425">MRRPLVNLASALLMAPFLVAPSAPAVALTSDQQQEAINFTAANAAFFAYHEAAHALIATLNLPVIGREEDAADMLAASIMIPAEGGDDTRDQKIMDAIDGFALVDGLAGESPGEEDYMDEHGLDAQRYYQLACLLYGSDPDGFAEYAEAIGLTEDRLSSCPDEYKRATQSWQRLLAPYQPKGGASNAFNLAWDPQVRGQRWTQAVKQARALDQVVADLNSRVFLPKPITMTVTACGDEVNAWWDPESQSITICAELIELFGNAVEEDILAQGDDANDSRDDTSGSTGKMGSKGGAAPSGGTGKKIGGKSASDPDGVTFTVEKK</sequence>
<dbReference type="RefSeq" id="WP_076402004.1">
    <property type="nucleotide sequence ID" value="NZ_FTOA01000010.1"/>
</dbReference>
<keyword evidence="4" id="KW-1185">Reference proteome</keyword>
<dbReference type="Pfam" id="PF14247">
    <property type="entry name" value="DUF4344"/>
    <property type="match status" value="2"/>
</dbReference>
<feature type="compositionally biased region" description="Gly residues" evidence="1">
    <location>
        <begin position="290"/>
        <end position="304"/>
    </location>
</feature>
<name>A0A1N7Q5B6_9PROT</name>
<evidence type="ECO:0000256" key="2">
    <source>
        <dbReference type="SAM" id="SignalP"/>
    </source>
</evidence>
<reference evidence="3 4" key="1">
    <citation type="submission" date="2017-01" db="EMBL/GenBank/DDBJ databases">
        <authorList>
            <person name="Mah S.A."/>
            <person name="Swanson W.J."/>
            <person name="Moy G.W."/>
            <person name="Vacquier V.D."/>
        </authorList>
    </citation>
    <scope>NUCLEOTIDE SEQUENCE [LARGE SCALE GENOMIC DNA]</scope>
    <source>
        <strain evidence="3 4">DSM 11589</strain>
    </source>
</reference>
<dbReference type="EMBL" id="FTOA01000010">
    <property type="protein sequence ID" value="SIT17787.1"/>
    <property type="molecule type" value="Genomic_DNA"/>
</dbReference>
<dbReference type="Proteomes" id="UP000185678">
    <property type="component" value="Unassembled WGS sequence"/>
</dbReference>
<feature type="chain" id="PRO_5013360639" evidence="2">
    <location>
        <begin position="28"/>
        <end position="323"/>
    </location>
</feature>
<organism evidence="3 4">
    <name type="scientific">Insolitispirillum peregrinum</name>
    <dbReference type="NCBI Taxonomy" id="80876"/>
    <lineage>
        <taxon>Bacteria</taxon>
        <taxon>Pseudomonadati</taxon>
        <taxon>Pseudomonadota</taxon>
        <taxon>Alphaproteobacteria</taxon>
        <taxon>Rhodospirillales</taxon>
        <taxon>Novispirillaceae</taxon>
        <taxon>Insolitispirillum</taxon>
    </lineage>
</organism>
<dbReference type="AlphaFoldDB" id="A0A1N7Q5B6"/>
<keyword evidence="2" id="KW-0732">Signal</keyword>
<evidence type="ECO:0000313" key="3">
    <source>
        <dbReference type="EMBL" id="SIT17787.1"/>
    </source>
</evidence>
<proteinExistence type="predicted"/>
<evidence type="ECO:0000256" key="1">
    <source>
        <dbReference type="SAM" id="MobiDB-lite"/>
    </source>
</evidence>
<dbReference type="OrthoDB" id="935695at2"/>